<evidence type="ECO:0000313" key="12">
    <source>
        <dbReference type="Proteomes" id="UP000284434"/>
    </source>
</evidence>
<evidence type="ECO:0000313" key="9">
    <source>
        <dbReference type="EMBL" id="RGY09262.1"/>
    </source>
</evidence>
<dbReference type="NCBIfam" id="TIGR01230">
    <property type="entry name" value="agmatinase"/>
    <property type="match status" value="1"/>
</dbReference>
<keyword evidence="3 5" id="KW-0378">Hydrolase</keyword>
<dbReference type="GO" id="GO:0033389">
    <property type="term" value="P:putrescine biosynthetic process from arginine, via agmatine"/>
    <property type="evidence" value="ECO:0007669"/>
    <property type="project" value="TreeGrafter"/>
</dbReference>
<dbReference type="CDD" id="cd11593">
    <property type="entry name" value="Agmatinase-like_2"/>
    <property type="match status" value="1"/>
</dbReference>
<dbReference type="PROSITE" id="PS01053">
    <property type="entry name" value="ARGINASE_1"/>
    <property type="match status" value="1"/>
</dbReference>
<keyword evidence="2 4" id="KW-0479">Metal-binding</keyword>
<evidence type="ECO:0000256" key="2">
    <source>
        <dbReference type="ARBA" id="ARBA00022723"/>
    </source>
</evidence>
<dbReference type="GO" id="GO:0008783">
    <property type="term" value="F:agmatinase activity"/>
    <property type="evidence" value="ECO:0007669"/>
    <property type="project" value="UniProtKB-EC"/>
</dbReference>
<dbReference type="EMBL" id="QRYC01000027">
    <property type="protein sequence ID" value="RGU54688.1"/>
    <property type="molecule type" value="Genomic_DNA"/>
</dbReference>
<dbReference type="Proteomes" id="UP000284243">
    <property type="component" value="Unassembled WGS sequence"/>
</dbReference>
<evidence type="ECO:0000313" key="6">
    <source>
        <dbReference type="EMBL" id="MCG4960914.1"/>
    </source>
</evidence>
<dbReference type="PIRSF" id="PIRSF036979">
    <property type="entry name" value="Arginase"/>
    <property type="match status" value="1"/>
</dbReference>
<dbReference type="Proteomes" id="UP000284434">
    <property type="component" value="Unassembled WGS sequence"/>
</dbReference>
<sequence>MDKLLYGDFEEQYTDYETAEIAILPVPYDGTSTWLKGADKGPRAILEASPNMEFYDIETDSEVYKHGIATLEPVTADSSPQAMAQEVEQRVEAILKDKKFPVLLGGEHSVSIGAFKAIAKYYDTFSILQLDAHSDMRDEYEGSPYNHACVMARGKEITPSVVQVGIRSSAIEEKHNIDPDRIFYAHEIKESDDSTWMYEVSQKLHDNVYVTIDLDVFDPAYMPSTGTPEPDGLTYRTVLTLLKLINERHNIVGLDVVELCPNDINKAPDFLASKLIYQILSIRFKQ</sequence>
<dbReference type="InterPro" id="IPR020855">
    <property type="entry name" value="Ureohydrolase_Mn_BS"/>
</dbReference>
<dbReference type="SUPFAM" id="SSF52768">
    <property type="entry name" value="Arginase/deacetylase"/>
    <property type="match status" value="1"/>
</dbReference>
<feature type="binding site" evidence="4">
    <location>
        <position position="213"/>
    </location>
    <ligand>
        <name>Mn(2+)</name>
        <dbReference type="ChEBI" id="CHEBI:29035"/>
        <label>1</label>
    </ligand>
</feature>
<dbReference type="EMBL" id="JAKNDN010000027">
    <property type="protein sequence ID" value="MCG4960914.1"/>
    <property type="molecule type" value="Genomic_DNA"/>
</dbReference>
<dbReference type="GeneID" id="61275794"/>
<organism evidence="9 12">
    <name type="scientific">Odoribacter splanchnicus</name>
    <dbReference type="NCBI Taxonomy" id="28118"/>
    <lineage>
        <taxon>Bacteria</taxon>
        <taxon>Pseudomonadati</taxon>
        <taxon>Bacteroidota</taxon>
        <taxon>Bacteroidia</taxon>
        <taxon>Bacteroidales</taxon>
        <taxon>Odoribacteraceae</taxon>
        <taxon>Odoribacter</taxon>
    </lineage>
</organism>
<feature type="binding site" evidence="4">
    <location>
        <position position="133"/>
    </location>
    <ligand>
        <name>Mn(2+)</name>
        <dbReference type="ChEBI" id="CHEBI:29035"/>
        <label>1</label>
    </ligand>
</feature>
<feature type="binding site" evidence="4">
    <location>
        <position position="131"/>
    </location>
    <ligand>
        <name>Mn(2+)</name>
        <dbReference type="ChEBI" id="CHEBI:29035"/>
        <label>1</label>
    </ligand>
</feature>
<dbReference type="Pfam" id="PF00491">
    <property type="entry name" value="Arginase"/>
    <property type="match status" value="1"/>
</dbReference>
<keyword evidence="4" id="KW-0464">Manganese</keyword>
<dbReference type="EMBL" id="QRYW01000018">
    <property type="protein sequence ID" value="RGV26373.1"/>
    <property type="molecule type" value="Genomic_DNA"/>
</dbReference>
<evidence type="ECO:0000256" key="5">
    <source>
        <dbReference type="RuleBase" id="RU003684"/>
    </source>
</evidence>
<dbReference type="PROSITE" id="PS51409">
    <property type="entry name" value="ARGINASE_2"/>
    <property type="match status" value="1"/>
</dbReference>
<feature type="binding site" evidence="4">
    <location>
        <position position="135"/>
    </location>
    <ligand>
        <name>Mn(2+)</name>
        <dbReference type="ChEBI" id="CHEBI:29035"/>
        <label>1</label>
    </ligand>
</feature>
<gene>
    <name evidence="9" type="primary">speB</name>
    <name evidence="8" type="ORF">DWW24_09480</name>
    <name evidence="7" type="ORF">DWW57_15405</name>
    <name evidence="9" type="ORF">DXA53_02975</name>
    <name evidence="6" type="ORF">L0P03_13820</name>
</gene>
<dbReference type="PANTHER" id="PTHR11358:SF26">
    <property type="entry name" value="GUANIDINO ACID HYDROLASE, MITOCHONDRIAL"/>
    <property type="match status" value="1"/>
</dbReference>
<reference evidence="6" key="2">
    <citation type="submission" date="2022-01" db="EMBL/GenBank/DDBJ databases">
        <title>Collection of gut derived symbiotic bacterial strains cultured from healthy donors.</title>
        <authorList>
            <person name="Lin H."/>
            <person name="Kohout C."/>
            <person name="Waligurski E."/>
            <person name="Pamer E.G."/>
        </authorList>
    </citation>
    <scope>NUCLEOTIDE SEQUENCE</scope>
    <source>
        <strain evidence="6">DFI.1.149</strain>
    </source>
</reference>
<dbReference type="OMA" id="YELTTIM"/>
<dbReference type="EC" id="3.5.3.11" evidence="9"/>
<name>A0A1Y3ZPQ4_9BACT</name>
<dbReference type="Proteomes" id="UP001199750">
    <property type="component" value="Unassembled WGS sequence"/>
</dbReference>
<dbReference type="InterPro" id="IPR006035">
    <property type="entry name" value="Ureohydrolase"/>
</dbReference>
<dbReference type="Gene3D" id="3.40.800.10">
    <property type="entry name" value="Ureohydrolase domain"/>
    <property type="match status" value="1"/>
</dbReference>
<evidence type="ECO:0000256" key="1">
    <source>
        <dbReference type="ARBA" id="ARBA00009227"/>
    </source>
</evidence>
<comment type="similarity">
    <text evidence="1">Belongs to the arginase family. Agmatinase subfamily.</text>
</comment>
<dbReference type="EMBL" id="QSCO01000003">
    <property type="protein sequence ID" value="RGY09262.1"/>
    <property type="molecule type" value="Genomic_DNA"/>
</dbReference>
<evidence type="ECO:0000313" key="11">
    <source>
        <dbReference type="Proteomes" id="UP000284243"/>
    </source>
</evidence>
<protein>
    <submittedName>
        <fullName evidence="9">Agmatinase</fullName>
        <ecNumber evidence="9">3.5.3.11</ecNumber>
    </submittedName>
</protein>
<evidence type="ECO:0000313" key="7">
    <source>
        <dbReference type="EMBL" id="RGU54688.1"/>
    </source>
</evidence>
<evidence type="ECO:0000313" key="8">
    <source>
        <dbReference type="EMBL" id="RGV26373.1"/>
    </source>
</evidence>
<comment type="cofactor">
    <cofactor evidence="4">
        <name>Mn(2+)</name>
        <dbReference type="ChEBI" id="CHEBI:29035"/>
    </cofactor>
    <text evidence="4">Binds 2 manganese ions per subunit.</text>
</comment>
<evidence type="ECO:0000313" key="10">
    <source>
        <dbReference type="Proteomes" id="UP000283426"/>
    </source>
</evidence>
<reference evidence="10 11" key="1">
    <citation type="submission" date="2018-08" db="EMBL/GenBank/DDBJ databases">
        <title>A genome reference for cultivated species of the human gut microbiota.</title>
        <authorList>
            <person name="Zou Y."/>
            <person name="Xue W."/>
            <person name="Luo G."/>
        </authorList>
    </citation>
    <scope>NUCLEOTIDE SEQUENCE [LARGE SCALE GENOMIC DNA]</scope>
    <source>
        <strain evidence="8 10">AF14-6AC</strain>
        <strain evidence="7 11">AF16-14</strain>
        <strain evidence="9 12">OF03-11</strain>
    </source>
</reference>
<comment type="caution">
    <text evidence="9">The sequence shown here is derived from an EMBL/GenBank/DDBJ whole genome shotgun (WGS) entry which is preliminary data.</text>
</comment>
<dbReference type="AlphaFoldDB" id="A0A1Y3ZPQ4"/>
<dbReference type="RefSeq" id="WP_013612741.1">
    <property type="nucleotide sequence ID" value="NZ_BAABYK010000001.1"/>
</dbReference>
<dbReference type="InterPro" id="IPR023696">
    <property type="entry name" value="Ureohydrolase_dom_sf"/>
</dbReference>
<proteinExistence type="inferred from homology"/>
<accession>A0A1Y3ZPQ4</accession>
<dbReference type="PANTHER" id="PTHR11358">
    <property type="entry name" value="ARGINASE/AGMATINASE"/>
    <property type="match status" value="1"/>
</dbReference>
<evidence type="ECO:0000256" key="4">
    <source>
        <dbReference type="PIRSR" id="PIRSR036979-1"/>
    </source>
</evidence>
<evidence type="ECO:0000256" key="3">
    <source>
        <dbReference type="ARBA" id="ARBA00022801"/>
    </source>
</evidence>
<dbReference type="InterPro" id="IPR005925">
    <property type="entry name" value="Agmatinase-rel"/>
</dbReference>
<dbReference type="Proteomes" id="UP000283426">
    <property type="component" value="Unassembled WGS sequence"/>
</dbReference>
<feature type="binding site" evidence="4">
    <location>
        <position position="215"/>
    </location>
    <ligand>
        <name>Mn(2+)</name>
        <dbReference type="ChEBI" id="CHEBI:29035"/>
        <label>1</label>
    </ligand>
</feature>
<dbReference type="GO" id="GO:0046872">
    <property type="term" value="F:metal ion binding"/>
    <property type="evidence" value="ECO:0007669"/>
    <property type="project" value="UniProtKB-KW"/>
</dbReference>
<feature type="binding site" evidence="4">
    <location>
        <position position="108"/>
    </location>
    <ligand>
        <name>Mn(2+)</name>
        <dbReference type="ChEBI" id="CHEBI:29035"/>
        <label>1</label>
    </ligand>
</feature>